<gene>
    <name evidence="2 3" type="primary">rsfS</name>
    <name evidence="3" type="ORF">JBF11_04750</name>
</gene>
<reference evidence="3" key="1">
    <citation type="submission" date="2020-12" db="EMBL/GenBank/DDBJ databases">
        <title>Taurinivorans muris gen. nov., sp. nov., fundamental and realized metabolic niche of a ubiquitous sulfidogenic bacterium in the murine intestine.</title>
        <authorList>
            <person name="Ye H."/>
            <person name="Hanson B.T."/>
            <person name="Loy A."/>
        </authorList>
    </citation>
    <scope>NUCLEOTIDE SEQUENCE</scope>
    <source>
        <strain evidence="3">LT0009</strain>
    </source>
</reference>
<dbReference type="SUPFAM" id="SSF81301">
    <property type="entry name" value="Nucleotidyltransferase"/>
    <property type="match status" value="1"/>
</dbReference>
<evidence type="ECO:0000256" key="2">
    <source>
        <dbReference type="HAMAP-Rule" id="MF_01477"/>
    </source>
</evidence>
<protein>
    <recommendedName>
        <fullName evidence="2">Ribosomal silencing factor RsfS</fullName>
    </recommendedName>
</protein>
<dbReference type="PANTHER" id="PTHR21043:SF0">
    <property type="entry name" value="MITOCHONDRIAL ASSEMBLY OF RIBOSOMAL LARGE SUBUNIT PROTEIN 1"/>
    <property type="match status" value="1"/>
</dbReference>
<dbReference type="PANTHER" id="PTHR21043">
    <property type="entry name" value="IOJAP SUPERFAMILY ORTHOLOG"/>
    <property type="match status" value="1"/>
</dbReference>
<dbReference type="HAMAP" id="MF_01477">
    <property type="entry name" value="Iojap_RsfS"/>
    <property type="match status" value="1"/>
</dbReference>
<keyword evidence="2" id="KW-0678">Repressor</keyword>
<dbReference type="InterPro" id="IPR043519">
    <property type="entry name" value="NT_sf"/>
</dbReference>
<dbReference type="InterPro" id="IPR004394">
    <property type="entry name" value="Iojap/RsfS/C7orf30"/>
</dbReference>
<dbReference type="Proteomes" id="UP001058120">
    <property type="component" value="Chromosome"/>
</dbReference>
<dbReference type="EMBL" id="CP065938">
    <property type="protein sequence ID" value="UWX06618.1"/>
    <property type="molecule type" value="Genomic_DNA"/>
</dbReference>
<evidence type="ECO:0000313" key="3">
    <source>
        <dbReference type="EMBL" id="UWX06618.1"/>
    </source>
</evidence>
<comment type="similarity">
    <text evidence="1 2">Belongs to the Iojap/RsfS family.</text>
</comment>
<comment type="function">
    <text evidence="2">Functions as a ribosomal silencing factor. Interacts with ribosomal protein uL14 (rplN), blocking formation of intersubunit bridge B8. Prevents association of the 30S and 50S ribosomal subunits and the formation of functional ribosomes, thus repressing translation.</text>
</comment>
<organism evidence="3 4">
    <name type="scientific">Taurinivorans muris</name>
    <dbReference type="NCBI Taxonomy" id="2787751"/>
    <lineage>
        <taxon>Bacteria</taxon>
        <taxon>Pseudomonadati</taxon>
        <taxon>Thermodesulfobacteriota</taxon>
        <taxon>Desulfovibrionia</taxon>
        <taxon>Desulfovibrionales</taxon>
        <taxon>Desulfovibrionaceae</taxon>
        <taxon>Taurinivorans</taxon>
    </lineage>
</organism>
<comment type="subunit">
    <text evidence="2">Interacts with ribosomal protein uL14 (rplN).</text>
</comment>
<evidence type="ECO:0000313" key="4">
    <source>
        <dbReference type="Proteomes" id="UP001058120"/>
    </source>
</evidence>
<keyword evidence="2" id="KW-0963">Cytoplasm</keyword>
<keyword evidence="2" id="KW-0810">Translation regulation</keyword>
<dbReference type="Gene3D" id="3.30.460.10">
    <property type="entry name" value="Beta Polymerase, domain 2"/>
    <property type="match status" value="1"/>
</dbReference>
<evidence type="ECO:0000256" key="1">
    <source>
        <dbReference type="ARBA" id="ARBA00010574"/>
    </source>
</evidence>
<accession>A0ABY5Y364</accession>
<name>A0ABY5Y364_9BACT</name>
<dbReference type="RefSeq" id="WP_334316228.1">
    <property type="nucleotide sequence ID" value="NZ_CP065938.1"/>
</dbReference>
<dbReference type="Pfam" id="PF02410">
    <property type="entry name" value="RsfS"/>
    <property type="match status" value="1"/>
</dbReference>
<proteinExistence type="inferred from homology"/>
<keyword evidence="4" id="KW-1185">Reference proteome</keyword>
<comment type="subcellular location">
    <subcellularLocation>
        <location evidence="2">Cytoplasm</location>
    </subcellularLocation>
</comment>
<sequence length="126" mass="14392">MAKEKKFSLLPVKEKAEYVYTWLVEGKAKDIKVLDVKSAVTDIVVIVSASSARHAKSLADHIIMESKKEKFEILSTEGYQAGTWVLVDLNDIVVHIFQEETRELFQLENLWREAESVVLSERAKKV</sequence>
<dbReference type="NCBIfam" id="TIGR00090">
    <property type="entry name" value="rsfS_iojap_ybeB"/>
    <property type="match status" value="1"/>
</dbReference>